<evidence type="ECO:0000256" key="2">
    <source>
        <dbReference type="ARBA" id="ARBA00022692"/>
    </source>
</evidence>
<dbReference type="KEGG" id="fng:JM64_03800"/>
<evidence type="ECO:0000256" key="5">
    <source>
        <dbReference type="SAM" id="Coils"/>
    </source>
</evidence>
<evidence type="ECO:0000313" key="8">
    <source>
        <dbReference type="Proteomes" id="UP000077096"/>
    </source>
</evidence>
<dbReference type="EMBL" id="CP011393">
    <property type="protein sequence ID" value="ANE41202.1"/>
    <property type="molecule type" value="Genomic_DNA"/>
</dbReference>
<dbReference type="Proteomes" id="UP000077096">
    <property type="component" value="Chromosome"/>
</dbReference>
<evidence type="ECO:0000256" key="1">
    <source>
        <dbReference type="ARBA" id="ARBA00004127"/>
    </source>
</evidence>
<accession>A0A172T2M2</accession>
<dbReference type="Pfam" id="PF06803">
    <property type="entry name" value="DUF1232"/>
    <property type="match status" value="1"/>
</dbReference>
<feature type="coiled-coil region" evidence="5">
    <location>
        <begin position="3"/>
        <end position="37"/>
    </location>
</feature>
<feature type="domain" description="DUF1232" evidence="6">
    <location>
        <begin position="72"/>
        <end position="108"/>
    </location>
</feature>
<dbReference type="GO" id="GO:0032259">
    <property type="term" value="P:methylation"/>
    <property type="evidence" value="ECO:0007669"/>
    <property type="project" value="UniProtKB-KW"/>
</dbReference>
<protein>
    <submittedName>
        <fullName evidence="7">Methyltransferase type 11</fullName>
    </submittedName>
</protein>
<keyword evidence="5" id="KW-0175">Coiled coil</keyword>
<dbReference type="OrthoDB" id="45851at2"/>
<keyword evidence="4" id="KW-0472">Membrane</keyword>
<name>A0A172T2M2_FERPE</name>
<comment type="subcellular location">
    <subcellularLocation>
        <location evidence="1">Endomembrane system</location>
        <topology evidence="1">Multi-pass membrane protein</topology>
    </subcellularLocation>
</comment>
<dbReference type="GO" id="GO:0012505">
    <property type="term" value="C:endomembrane system"/>
    <property type="evidence" value="ECO:0007669"/>
    <property type="project" value="UniProtKB-SubCell"/>
</dbReference>
<gene>
    <name evidence="7" type="ORF">JM64_03800</name>
</gene>
<reference evidence="7 8" key="1">
    <citation type="submission" date="2014-08" db="EMBL/GenBank/DDBJ databases">
        <title>Fervidobacterium pennivorans DYC genome.</title>
        <authorList>
            <person name="Wushke S."/>
        </authorList>
    </citation>
    <scope>NUCLEOTIDE SEQUENCE [LARGE SCALE GENOMIC DNA]</scope>
    <source>
        <strain evidence="7 8">DYC</strain>
    </source>
</reference>
<evidence type="ECO:0000256" key="4">
    <source>
        <dbReference type="ARBA" id="ARBA00023136"/>
    </source>
</evidence>
<dbReference type="GO" id="GO:0008168">
    <property type="term" value="F:methyltransferase activity"/>
    <property type="evidence" value="ECO:0007669"/>
    <property type="project" value="UniProtKB-KW"/>
</dbReference>
<proteinExistence type="predicted"/>
<keyword evidence="7" id="KW-0489">Methyltransferase</keyword>
<keyword evidence="3" id="KW-1133">Transmembrane helix</keyword>
<sequence length="125" mass="14498">MNNSEYESEYKKYRNKAEEYINDREKTRNLLEQATKKAKKQGPLDKIWDDIQLMFGLLGDWLSGTYKVSTGTILAILGAVIYFVTPIDAIADFIPVLGWMDDAAVFTLVINQIRAELDRYKERKR</sequence>
<evidence type="ECO:0000256" key="3">
    <source>
        <dbReference type="ARBA" id="ARBA00022989"/>
    </source>
</evidence>
<keyword evidence="7" id="KW-0808">Transferase</keyword>
<organism evidence="7 8">
    <name type="scientific">Fervidobacterium pennivorans</name>
    <dbReference type="NCBI Taxonomy" id="93466"/>
    <lineage>
        <taxon>Bacteria</taxon>
        <taxon>Thermotogati</taxon>
        <taxon>Thermotogota</taxon>
        <taxon>Thermotogae</taxon>
        <taxon>Thermotogales</taxon>
        <taxon>Fervidobacteriaceae</taxon>
        <taxon>Fervidobacterium</taxon>
    </lineage>
</organism>
<dbReference type="PATRIC" id="fig|93466.3.peg.819"/>
<dbReference type="AlphaFoldDB" id="A0A172T2M2"/>
<dbReference type="InterPro" id="IPR010652">
    <property type="entry name" value="DUF1232"/>
</dbReference>
<keyword evidence="2" id="KW-0812">Transmembrane</keyword>
<evidence type="ECO:0000313" key="7">
    <source>
        <dbReference type="EMBL" id="ANE41202.1"/>
    </source>
</evidence>
<dbReference type="OMA" id="INTGPIH"/>
<evidence type="ECO:0000259" key="6">
    <source>
        <dbReference type="Pfam" id="PF06803"/>
    </source>
</evidence>